<dbReference type="GO" id="GO:0071567">
    <property type="term" value="F:deUFMylase activity"/>
    <property type="evidence" value="ECO:0007669"/>
    <property type="project" value="TreeGrafter"/>
</dbReference>
<dbReference type="InterPro" id="IPR038765">
    <property type="entry name" value="Papain-like_cys_pep_sf"/>
</dbReference>
<dbReference type="PANTHER" id="PTHR48153:SF3">
    <property type="entry name" value="INACTIVE UFM1-SPECIFIC PROTEASE 1"/>
    <property type="match status" value="1"/>
</dbReference>
<evidence type="ECO:0000313" key="5">
    <source>
        <dbReference type="Proteomes" id="UP000494163"/>
    </source>
</evidence>
<proteinExistence type="inferred from homology"/>
<dbReference type="Proteomes" id="UP000494163">
    <property type="component" value="Chromosome 2R"/>
</dbReference>
<dbReference type="AlphaFoldDB" id="A0A0M4EHU0"/>
<dbReference type="SUPFAM" id="SSF54001">
    <property type="entry name" value="Cysteine proteinases"/>
    <property type="match status" value="1"/>
</dbReference>
<dbReference type="InterPro" id="IPR012462">
    <property type="entry name" value="UFSP1/2_DUB_cat"/>
</dbReference>
<dbReference type="SMR" id="A0A0M4EHU0"/>
<dbReference type="Gene3D" id="3.90.70.130">
    <property type="match status" value="1"/>
</dbReference>
<gene>
    <name evidence="4" type="ORF">Dbus_chr2Rg121</name>
</gene>
<dbReference type="OrthoDB" id="417506at2759"/>
<comment type="similarity">
    <text evidence="1">Belongs to the peptidase C78 family.</text>
</comment>
<reference evidence="4 5" key="1">
    <citation type="submission" date="2015-08" db="EMBL/GenBank/DDBJ databases">
        <title>Ancestral chromatin configuration constrains chromatin evolution on differentiating sex chromosomes in Drosophila.</title>
        <authorList>
            <person name="Zhou Q."/>
            <person name="Bachtrog D."/>
        </authorList>
    </citation>
    <scope>NUCLEOTIDE SEQUENCE [LARGE SCALE GENOMIC DNA]</scope>
    <source>
        <tissue evidence="4">Whole larvae</tissue>
    </source>
</reference>
<sequence>MTATGEACESNKLNCADIVAKSYEYALFDDIHLALPQPDDGQGETFYTRGQFKYFHYGCDGTNDAGWGCGYRTLQTAISWIINKRSGNEAEHQPYVPSILEIQRMLVNIGDKPKRFIGSRDWIGTLEECYVIDAMFELPCKIVNVPQLNDEQVIAQISSYFKEYAGFIAMGGLSDTASKGIAGIKLGTTGVYLLIVDPHYTGVPSERQQVFDQSYVRWMHVKEFPAGAYNLCFILQK</sequence>
<organism evidence="4 5">
    <name type="scientific">Drosophila busckii</name>
    <name type="common">Fruit fly</name>
    <dbReference type="NCBI Taxonomy" id="30019"/>
    <lineage>
        <taxon>Eukaryota</taxon>
        <taxon>Metazoa</taxon>
        <taxon>Ecdysozoa</taxon>
        <taxon>Arthropoda</taxon>
        <taxon>Hexapoda</taxon>
        <taxon>Insecta</taxon>
        <taxon>Pterygota</taxon>
        <taxon>Neoptera</taxon>
        <taxon>Endopterygota</taxon>
        <taxon>Diptera</taxon>
        <taxon>Brachycera</taxon>
        <taxon>Muscomorpha</taxon>
        <taxon>Ephydroidea</taxon>
        <taxon>Drosophilidae</taxon>
        <taxon>Drosophila</taxon>
    </lineage>
</organism>
<evidence type="ECO:0000259" key="3">
    <source>
        <dbReference type="Pfam" id="PF07910"/>
    </source>
</evidence>
<dbReference type="OMA" id="AISWIIN"/>
<evidence type="ECO:0000256" key="1">
    <source>
        <dbReference type="ARBA" id="ARBA00008552"/>
    </source>
</evidence>
<dbReference type="Pfam" id="PF07910">
    <property type="entry name" value="Peptidase_C78"/>
    <property type="match status" value="1"/>
</dbReference>
<protein>
    <submittedName>
        <fullName evidence="4">CG30157</fullName>
    </submittedName>
</protein>
<dbReference type="STRING" id="30019.A0A0M4EHU0"/>
<evidence type="ECO:0000256" key="2">
    <source>
        <dbReference type="ARBA" id="ARBA00022801"/>
    </source>
</evidence>
<keyword evidence="2" id="KW-0378">Hydrolase</keyword>
<name>A0A0M4EHU0_DROBS</name>
<feature type="domain" description="UFSP1/2/DUB catalytic" evidence="3">
    <location>
        <begin position="45"/>
        <end position="232"/>
    </location>
</feature>
<accession>A0A0M4EHU0</accession>
<dbReference type="PANTHER" id="PTHR48153">
    <property type="entry name" value="UFM1-SPECIFIC PROTEASE 2"/>
    <property type="match status" value="1"/>
</dbReference>
<keyword evidence="5" id="KW-1185">Reference proteome</keyword>
<evidence type="ECO:0000313" key="4">
    <source>
        <dbReference type="EMBL" id="ALC40542.1"/>
    </source>
</evidence>
<dbReference type="EMBL" id="CP012524">
    <property type="protein sequence ID" value="ALC40542.1"/>
    <property type="molecule type" value="Genomic_DNA"/>
</dbReference>